<dbReference type="GO" id="GO:0007218">
    <property type="term" value="P:neuropeptide signaling pathway"/>
    <property type="evidence" value="ECO:0007669"/>
    <property type="project" value="UniProtKB-KW"/>
</dbReference>
<reference evidence="4" key="1">
    <citation type="submission" date="2025-08" db="UniProtKB">
        <authorList>
            <consortium name="RefSeq"/>
        </authorList>
    </citation>
    <scope>IDENTIFICATION</scope>
    <source>
        <tissue evidence="4">Spleen</tissue>
    </source>
</reference>
<dbReference type="GeneID" id="110194110"/>
<evidence type="ECO:0000313" key="4">
    <source>
        <dbReference type="RefSeq" id="XP_020821932.1"/>
    </source>
</evidence>
<dbReference type="GO" id="GO:0030425">
    <property type="term" value="C:dendrite"/>
    <property type="evidence" value="ECO:0007669"/>
    <property type="project" value="TreeGrafter"/>
</dbReference>
<dbReference type="GO" id="GO:0060079">
    <property type="term" value="P:excitatory postsynaptic potential"/>
    <property type="evidence" value="ECO:0007669"/>
    <property type="project" value="TreeGrafter"/>
</dbReference>
<dbReference type="Proteomes" id="UP000515140">
    <property type="component" value="Unplaced"/>
</dbReference>
<dbReference type="Pfam" id="PF15085">
    <property type="entry name" value="NPFF"/>
    <property type="match status" value="1"/>
</dbReference>
<dbReference type="GO" id="GO:0005184">
    <property type="term" value="F:neuropeptide hormone activity"/>
    <property type="evidence" value="ECO:0007669"/>
    <property type="project" value="InterPro"/>
</dbReference>
<dbReference type="PANTHER" id="PTHR15044">
    <property type="entry name" value="NEUROPEPTIDE FF"/>
    <property type="match status" value="1"/>
</dbReference>
<proteinExistence type="predicted"/>
<dbReference type="PIRSF" id="PIRSF038092">
    <property type="entry name" value="FMRFamid-rel_pep_precur"/>
    <property type="match status" value="1"/>
</dbReference>
<organism evidence="3 4">
    <name type="scientific">Phascolarctos cinereus</name>
    <name type="common">Koala</name>
    <dbReference type="NCBI Taxonomy" id="38626"/>
    <lineage>
        <taxon>Eukaryota</taxon>
        <taxon>Metazoa</taxon>
        <taxon>Chordata</taxon>
        <taxon>Craniata</taxon>
        <taxon>Vertebrata</taxon>
        <taxon>Euteleostomi</taxon>
        <taxon>Mammalia</taxon>
        <taxon>Metatheria</taxon>
        <taxon>Diprotodontia</taxon>
        <taxon>Phascolarctidae</taxon>
        <taxon>Phascolarctos</taxon>
    </lineage>
</organism>
<feature type="signal peptide" evidence="2">
    <location>
        <begin position="1"/>
        <end position="21"/>
    </location>
</feature>
<evidence type="ECO:0000313" key="3">
    <source>
        <dbReference type="Proteomes" id="UP000515140"/>
    </source>
</evidence>
<dbReference type="GO" id="GO:0043204">
    <property type="term" value="C:perikaryon"/>
    <property type="evidence" value="ECO:0007669"/>
    <property type="project" value="TreeGrafter"/>
</dbReference>
<dbReference type="PRINTS" id="PR01682">
    <property type="entry name" value="FMRFAMIDEPEP"/>
</dbReference>
<dbReference type="InterPro" id="IPR008065">
    <property type="entry name" value="NPFF"/>
</dbReference>
<dbReference type="KEGG" id="pcw:110194110"/>
<dbReference type="RefSeq" id="XP_020821932.1">
    <property type="nucleotide sequence ID" value="XM_020966273.1"/>
</dbReference>
<dbReference type="AlphaFoldDB" id="A0A6P5IIB7"/>
<evidence type="ECO:0000256" key="1">
    <source>
        <dbReference type="SAM" id="MobiDB-lite"/>
    </source>
</evidence>
<name>A0A6P5IIB7_PHACI</name>
<gene>
    <name evidence="4" type="primary">NPFF</name>
</gene>
<dbReference type="GO" id="GO:0043679">
    <property type="term" value="C:axon terminus"/>
    <property type="evidence" value="ECO:0007669"/>
    <property type="project" value="TreeGrafter"/>
</dbReference>
<keyword evidence="3" id="KW-1185">Reference proteome</keyword>
<dbReference type="FunCoup" id="A0A6P5IIB7">
    <property type="interactions" value="349"/>
</dbReference>
<keyword evidence="2" id="KW-0732">Signal</keyword>
<dbReference type="GO" id="GO:0098794">
    <property type="term" value="C:postsynapse"/>
    <property type="evidence" value="ECO:0007669"/>
    <property type="project" value="GOC"/>
</dbReference>
<keyword evidence="4" id="KW-0527">Neuropeptide</keyword>
<dbReference type="GO" id="GO:0001664">
    <property type="term" value="F:G protein-coupled receptor binding"/>
    <property type="evidence" value="ECO:0007669"/>
    <property type="project" value="TreeGrafter"/>
</dbReference>
<feature type="chain" id="PRO_5027892611" evidence="2">
    <location>
        <begin position="22"/>
        <end position="114"/>
    </location>
</feature>
<dbReference type="CTD" id="8620"/>
<accession>A0A6P5IIB7</accession>
<feature type="compositionally biased region" description="Basic and acidic residues" evidence="1">
    <location>
        <begin position="18"/>
        <end position="35"/>
    </location>
</feature>
<sequence>MDAGRLAVLLVLLLGRGHTEAPESTREGPGDHLFMEEENGPPCRPDAQTPAALLRSLLQTMQRPGRSPAFLFQPQRFGRDAQRSPGRQWLSPQAKEGPNPLFWSLAAPQRFGKK</sequence>
<evidence type="ECO:0000256" key="2">
    <source>
        <dbReference type="SAM" id="SignalP"/>
    </source>
</evidence>
<dbReference type="PANTHER" id="PTHR15044:SF0">
    <property type="entry name" value="PRO-FMRFAMIDE-RELATED NEUROPEPTIDE FF"/>
    <property type="match status" value="1"/>
</dbReference>
<dbReference type="InParanoid" id="A0A6P5IIB7"/>
<feature type="region of interest" description="Disordered" evidence="1">
    <location>
        <begin position="65"/>
        <end position="114"/>
    </location>
</feature>
<dbReference type="GO" id="GO:0005615">
    <property type="term" value="C:extracellular space"/>
    <property type="evidence" value="ECO:0007669"/>
    <property type="project" value="TreeGrafter"/>
</dbReference>
<feature type="region of interest" description="Disordered" evidence="1">
    <location>
        <begin position="18"/>
        <end position="47"/>
    </location>
</feature>
<protein>
    <submittedName>
        <fullName evidence="4">Pro-FMRFamide-related neuropeptide FF</fullName>
    </submittedName>
</protein>